<dbReference type="AlphaFoldDB" id="X0T966"/>
<protein>
    <submittedName>
        <fullName evidence="1">Uncharacterized protein</fullName>
    </submittedName>
</protein>
<evidence type="ECO:0000313" key="1">
    <source>
        <dbReference type="EMBL" id="GAF84737.1"/>
    </source>
</evidence>
<gene>
    <name evidence="1" type="ORF">S01H1_09621</name>
</gene>
<organism evidence="1">
    <name type="scientific">marine sediment metagenome</name>
    <dbReference type="NCBI Taxonomy" id="412755"/>
    <lineage>
        <taxon>unclassified sequences</taxon>
        <taxon>metagenomes</taxon>
        <taxon>ecological metagenomes</taxon>
    </lineage>
</organism>
<proteinExistence type="predicted"/>
<accession>X0T966</accession>
<dbReference type="EMBL" id="BARS01004915">
    <property type="protein sequence ID" value="GAF84737.1"/>
    <property type="molecule type" value="Genomic_DNA"/>
</dbReference>
<name>X0T966_9ZZZZ</name>
<reference evidence="1" key="1">
    <citation type="journal article" date="2014" name="Front. Microbiol.">
        <title>High frequency of phylogenetically diverse reductive dehalogenase-homologous genes in deep subseafloor sedimentary metagenomes.</title>
        <authorList>
            <person name="Kawai M."/>
            <person name="Futagami T."/>
            <person name="Toyoda A."/>
            <person name="Takaki Y."/>
            <person name="Nishi S."/>
            <person name="Hori S."/>
            <person name="Arai W."/>
            <person name="Tsubouchi T."/>
            <person name="Morono Y."/>
            <person name="Uchiyama I."/>
            <person name="Ito T."/>
            <person name="Fujiyama A."/>
            <person name="Inagaki F."/>
            <person name="Takami H."/>
        </authorList>
    </citation>
    <scope>NUCLEOTIDE SEQUENCE</scope>
    <source>
        <strain evidence="1">Expedition CK06-06</strain>
    </source>
</reference>
<feature type="non-terminal residue" evidence="1">
    <location>
        <position position="1"/>
    </location>
</feature>
<sequence length="50" mass="5754">AFLYVELLYMNVVNSSSINNINEELNQDNFIDFNSVTGSFYSIISWSVEI</sequence>
<comment type="caution">
    <text evidence="1">The sequence shown here is derived from an EMBL/GenBank/DDBJ whole genome shotgun (WGS) entry which is preliminary data.</text>
</comment>